<evidence type="ECO:0000313" key="5">
    <source>
        <dbReference type="EMBL" id="TFK37874.1"/>
    </source>
</evidence>
<dbReference type="SUPFAM" id="SSF51905">
    <property type="entry name" value="FAD/NAD(P)-binding domain"/>
    <property type="match status" value="2"/>
</dbReference>
<gene>
    <name evidence="5" type="ORF">BDQ12DRAFT_684771</name>
</gene>
<sequence length="567" mass="62979">MAFLDERIGIIGAGAAGLITAHVLLQDGFTNVQIFTRDKSAGGVWARERIYPGLVLNNVHGEFRFSPLDMPPPANAEKIGGRLSGYDMAAYMEKFADTFLKGKIRFHTEVLNVRRGEYSPWVITVSDVSDVSGEDLPDDIEFDKVVVCTGGCSTPKIPEYLSQEAANKSSFNGLILHSNQFGAYVDEILSRVKPAQPGIDTGSVVIVGGGRSAQDMATYLANEGRKVTVVFEKIDAFLATSRPLPEFIRKSRFLSILSPHIELRTRLERFLHGTWLGSKIVHFVWDKITSGSFSTYSIPPDSPLRHAHSLFWAIRTNDEGGYRPNSFHALVTTGKIEALAPARVVSYGVDGHSVVLNDGRVVKADIVILATGYTSSWGAIFDEKTVLDLGLERHPPQLNVAATWDYPSLANPPITHPNSQQWSSSIYRGIVPAKTIDRRDFAINGAVFSANNGYTYEVVAHWISSYFLKDNMRISSSPQEAVEHAERNSAWMKKRYPGILTWANESYSAALPFWNWPQATDELLDDMFLSGTRSGGNWLTWPFKVIDLQEIANLKEERRALRIAQPI</sequence>
<dbReference type="AlphaFoldDB" id="A0A5C3LXL3"/>
<dbReference type="GO" id="GO:0050661">
    <property type="term" value="F:NADP binding"/>
    <property type="evidence" value="ECO:0007669"/>
    <property type="project" value="InterPro"/>
</dbReference>
<organism evidence="5 6">
    <name type="scientific">Crucibulum laeve</name>
    <dbReference type="NCBI Taxonomy" id="68775"/>
    <lineage>
        <taxon>Eukaryota</taxon>
        <taxon>Fungi</taxon>
        <taxon>Dikarya</taxon>
        <taxon>Basidiomycota</taxon>
        <taxon>Agaricomycotina</taxon>
        <taxon>Agaricomycetes</taxon>
        <taxon>Agaricomycetidae</taxon>
        <taxon>Agaricales</taxon>
        <taxon>Agaricineae</taxon>
        <taxon>Nidulariaceae</taxon>
        <taxon>Crucibulum</taxon>
    </lineage>
</organism>
<evidence type="ECO:0000256" key="2">
    <source>
        <dbReference type="ARBA" id="ARBA00022630"/>
    </source>
</evidence>
<keyword evidence="2" id="KW-0285">Flavoprotein</keyword>
<dbReference type="Gene3D" id="3.50.50.60">
    <property type="entry name" value="FAD/NAD(P)-binding domain"/>
    <property type="match status" value="2"/>
</dbReference>
<protein>
    <submittedName>
        <fullName evidence="5">FAD/NAD-P-binding domain-containing protein</fullName>
    </submittedName>
</protein>
<accession>A0A5C3LXL3</accession>
<evidence type="ECO:0000256" key="1">
    <source>
        <dbReference type="ARBA" id="ARBA00009183"/>
    </source>
</evidence>
<keyword evidence="3" id="KW-0274">FAD</keyword>
<evidence type="ECO:0000256" key="3">
    <source>
        <dbReference type="ARBA" id="ARBA00022827"/>
    </source>
</evidence>
<name>A0A5C3LXL3_9AGAR</name>
<evidence type="ECO:0000313" key="6">
    <source>
        <dbReference type="Proteomes" id="UP000308652"/>
    </source>
</evidence>
<dbReference type="PANTHER" id="PTHR23023">
    <property type="entry name" value="DIMETHYLANILINE MONOOXYGENASE"/>
    <property type="match status" value="1"/>
</dbReference>
<dbReference type="STRING" id="68775.A0A5C3LXL3"/>
<keyword evidence="6" id="KW-1185">Reference proteome</keyword>
<keyword evidence="4" id="KW-0560">Oxidoreductase</keyword>
<dbReference type="OrthoDB" id="2915840at2759"/>
<dbReference type="InterPro" id="IPR050346">
    <property type="entry name" value="FMO-like"/>
</dbReference>
<dbReference type="GO" id="GO:0004499">
    <property type="term" value="F:N,N-dimethylaniline monooxygenase activity"/>
    <property type="evidence" value="ECO:0007669"/>
    <property type="project" value="InterPro"/>
</dbReference>
<dbReference type="InterPro" id="IPR036188">
    <property type="entry name" value="FAD/NAD-bd_sf"/>
</dbReference>
<comment type="similarity">
    <text evidence="1">Belongs to the FMO family.</text>
</comment>
<dbReference type="GO" id="GO:0050660">
    <property type="term" value="F:flavin adenine dinucleotide binding"/>
    <property type="evidence" value="ECO:0007669"/>
    <property type="project" value="InterPro"/>
</dbReference>
<dbReference type="Proteomes" id="UP000308652">
    <property type="component" value="Unassembled WGS sequence"/>
</dbReference>
<proteinExistence type="inferred from homology"/>
<dbReference type="PRINTS" id="PR00419">
    <property type="entry name" value="ADXRDTASE"/>
</dbReference>
<evidence type="ECO:0000256" key="4">
    <source>
        <dbReference type="ARBA" id="ARBA00023002"/>
    </source>
</evidence>
<dbReference type="Pfam" id="PF00743">
    <property type="entry name" value="FMO-like"/>
    <property type="match status" value="1"/>
</dbReference>
<dbReference type="InterPro" id="IPR020946">
    <property type="entry name" value="Flavin_mOase-like"/>
</dbReference>
<dbReference type="EMBL" id="ML213606">
    <property type="protein sequence ID" value="TFK37874.1"/>
    <property type="molecule type" value="Genomic_DNA"/>
</dbReference>
<reference evidence="5 6" key="1">
    <citation type="journal article" date="2019" name="Nat. Ecol. Evol.">
        <title>Megaphylogeny resolves global patterns of mushroom evolution.</title>
        <authorList>
            <person name="Varga T."/>
            <person name="Krizsan K."/>
            <person name="Foldi C."/>
            <person name="Dima B."/>
            <person name="Sanchez-Garcia M."/>
            <person name="Sanchez-Ramirez S."/>
            <person name="Szollosi G.J."/>
            <person name="Szarkandi J.G."/>
            <person name="Papp V."/>
            <person name="Albert L."/>
            <person name="Andreopoulos W."/>
            <person name="Angelini C."/>
            <person name="Antonin V."/>
            <person name="Barry K.W."/>
            <person name="Bougher N.L."/>
            <person name="Buchanan P."/>
            <person name="Buyck B."/>
            <person name="Bense V."/>
            <person name="Catcheside P."/>
            <person name="Chovatia M."/>
            <person name="Cooper J."/>
            <person name="Damon W."/>
            <person name="Desjardin D."/>
            <person name="Finy P."/>
            <person name="Geml J."/>
            <person name="Haridas S."/>
            <person name="Hughes K."/>
            <person name="Justo A."/>
            <person name="Karasinski D."/>
            <person name="Kautmanova I."/>
            <person name="Kiss B."/>
            <person name="Kocsube S."/>
            <person name="Kotiranta H."/>
            <person name="LaButti K.M."/>
            <person name="Lechner B.E."/>
            <person name="Liimatainen K."/>
            <person name="Lipzen A."/>
            <person name="Lukacs Z."/>
            <person name="Mihaltcheva S."/>
            <person name="Morgado L.N."/>
            <person name="Niskanen T."/>
            <person name="Noordeloos M.E."/>
            <person name="Ohm R.A."/>
            <person name="Ortiz-Santana B."/>
            <person name="Ovrebo C."/>
            <person name="Racz N."/>
            <person name="Riley R."/>
            <person name="Savchenko A."/>
            <person name="Shiryaev A."/>
            <person name="Soop K."/>
            <person name="Spirin V."/>
            <person name="Szebenyi C."/>
            <person name="Tomsovsky M."/>
            <person name="Tulloss R.E."/>
            <person name="Uehling J."/>
            <person name="Grigoriev I.V."/>
            <person name="Vagvolgyi C."/>
            <person name="Papp T."/>
            <person name="Martin F.M."/>
            <person name="Miettinen O."/>
            <person name="Hibbett D.S."/>
            <person name="Nagy L.G."/>
        </authorList>
    </citation>
    <scope>NUCLEOTIDE SEQUENCE [LARGE SCALE GENOMIC DNA]</scope>
    <source>
        <strain evidence="5 6">CBS 166.37</strain>
    </source>
</reference>